<proteinExistence type="predicted"/>
<keyword evidence="1" id="KW-0812">Transmembrane</keyword>
<reference evidence="2" key="1">
    <citation type="submission" date="2013-11" db="EMBL/GenBank/DDBJ databases">
        <title>The novel cryptic plasmid pEA68 of Erwinia amylovora strain 692 and definition of a novel family of plasmids.</title>
        <authorList>
            <person name="Ismail E."/>
            <person name="Blom J."/>
            <person name="Bultreys A."/>
            <person name="Ivanovic M."/>
            <person name="Obradovic A."/>
            <person name="Van Doorn J."/>
            <person name="Bergsma-Vlami M."/>
            <person name="Maes M."/>
            <person name="Willems A."/>
            <person name="Stockwell V."/>
            <person name="Smits T.H.M."/>
            <person name="Pulawska J."/>
        </authorList>
    </citation>
    <scope>NUCLEOTIDE SEQUENCE [LARGE SCALE GENOMIC DNA]</scope>
    <source>
        <strain evidence="2">692</strain>
        <plasmid evidence="2">pEA68</plasmid>
    </source>
</reference>
<dbReference type="InterPro" id="IPR046638">
    <property type="entry name" value="DUF6750"/>
</dbReference>
<keyword evidence="2" id="KW-0614">Plasmid</keyword>
<name>A0A0P0ZHE3_ERWAM</name>
<dbReference type="AlphaFoldDB" id="A0A0P0ZHE3"/>
<keyword evidence="1" id="KW-0472">Membrane</keyword>
<accession>A0A0P0ZHE3</accession>
<geneLocation type="plasmid" evidence="2">
    <name>pEA68</name>
</geneLocation>
<dbReference type="EMBL" id="HG813238">
    <property type="protein sequence ID" value="CDM08109.1"/>
    <property type="molecule type" value="Genomic_DNA"/>
</dbReference>
<protein>
    <submittedName>
        <fullName evidence="2">Conjugal transfer protein TraR</fullName>
    </submittedName>
</protein>
<dbReference type="Pfam" id="PF20535">
    <property type="entry name" value="DUF6750"/>
    <property type="match status" value="1"/>
</dbReference>
<organism evidence="2">
    <name type="scientific">Erwinia amylovora</name>
    <name type="common">Fire blight bacteria</name>
    <dbReference type="NCBI Taxonomy" id="552"/>
    <lineage>
        <taxon>Bacteria</taxon>
        <taxon>Pseudomonadati</taxon>
        <taxon>Pseudomonadota</taxon>
        <taxon>Gammaproteobacteria</taxon>
        <taxon>Enterobacterales</taxon>
        <taxon>Erwiniaceae</taxon>
        <taxon>Erwinia</taxon>
    </lineage>
</organism>
<keyword evidence="1" id="KW-1133">Transmembrane helix</keyword>
<evidence type="ECO:0000313" key="2">
    <source>
        <dbReference type="EMBL" id="CDM08109.1"/>
    </source>
</evidence>
<gene>
    <name evidence="2" type="primary">traR</name>
    <name evidence="2" type="ORF">EAMY692_p10062</name>
</gene>
<dbReference type="RefSeq" id="WP_160174257.1">
    <property type="nucleotide sequence ID" value="NZ_HG813238.1"/>
</dbReference>
<feature type="transmembrane region" description="Helical" evidence="1">
    <location>
        <begin position="65"/>
        <end position="82"/>
    </location>
</feature>
<sequence>MLTRLYTAAFTRALMLSESLRQLTLRGLCAWAALISPVAMADGTLADMGQAAADGAKSIQTSGITIIQVIGFFSFAGGLLSIKAMKNNPQIKPWMIVLAVVGGLLAMGIAEMIKRGMSQIGLTPVSVS</sequence>
<evidence type="ECO:0000256" key="1">
    <source>
        <dbReference type="SAM" id="Phobius"/>
    </source>
</evidence>
<feature type="transmembrane region" description="Helical" evidence="1">
    <location>
        <begin position="94"/>
        <end position="113"/>
    </location>
</feature>